<dbReference type="InterPro" id="IPR036143">
    <property type="entry name" value="Cytochr_b6-f_cplx_su8_sf"/>
</dbReference>
<evidence type="ECO:0000256" key="10">
    <source>
        <dbReference type="ARBA" id="ARBA00031459"/>
    </source>
</evidence>
<keyword evidence="5 12" id="KW-0812">Transmembrane</keyword>
<keyword evidence="7 12" id="KW-1133">Transmembrane helix</keyword>
<evidence type="ECO:0000256" key="2">
    <source>
        <dbReference type="ARBA" id="ARBA00004167"/>
    </source>
</evidence>
<comment type="function">
    <text evidence="1">Component of the cytochrome b6-f complex, which mediates electron transfer between photosystem II (PSII) and photosystem I (PSI), cyclic electron flow around PSI, and state transitions.</text>
</comment>
<feature type="transmembrane region" description="Helical" evidence="12">
    <location>
        <begin position="77"/>
        <end position="99"/>
    </location>
</feature>
<accession>A0A061R477</accession>
<evidence type="ECO:0000256" key="11">
    <source>
        <dbReference type="ARBA" id="ARBA00031982"/>
    </source>
</evidence>
<dbReference type="GO" id="GO:0017004">
    <property type="term" value="P:cytochrome complex assembly"/>
    <property type="evidence" value="ECO:0007669"/>
    <property type="project" value="InterPro"/>
</dbReference>
<protein>
    <recommendedName>
        <fullName evidence="10">Cytochrome b6-f complex subunit PetN</fullName>
    </recommendedName>
    <alternativeName>
        <fullName evidence="11">Cytochrome b6-f complex subunit VIII</fullName>
    </alternativeName>
</protein>
<proteinExistence type="inferred from homology"/>
<reference evidence="13" key="1">
    <citation type="submission" date="2014-05" db="EMBL/GenBank/DDBJ databases">
        <title>The transcriptome of the halophilic microalga Tetraselmis sp. GSL018 isolated from the Great Salt Lake, Utah.</title>
        <authorList>
            <person name="Jinkerson R.E."/>
            <person name="D'Adamo S."/>
            <person name="Posewitz M.C."/>
        </authorList>
    </citation>
    <scope>NUCLEOTIDE SEQUENCE</scope>
    <source>
        <strain evidence="13">GSL018</strain>
    </source>
</reference>
<comment type="subunit">
    <text evidence="9">The 4 large subunits of the cytochrome b6-f complex are cytochrome b6, subunit IV (17 kDa polypeptide, PetD), cytochrome f and the Rieske protein, while the 4 small subunits are PetG, PetL, PetM and PetN. The complex functions as a dimer.</text>
</comment>
<dbReference type="InterPro" id="IPR005497">
    <property type="entry name" value="Cytochrome_b6-f_cplx_su8"/>
</dbReference>
<evidence type="ECO:0000313" key="13">
    <source>
        <dbReference type="EMBL" id="JAC66783.1"/>
    </source>
</evidence>
<evidence type="ECO:0000256" key="7">
    <source>
        <dbReference type="ARBA" id="ARBA00022989"/>
    </source>
</evidence>
<comment type="subcellular location">
    <subcellularLocation>
        <location evidence="2">Membrane</location>
        <topology evidence="2">Single-pass membrane protein</topology>
    </subcellularLocation>
</comment>
<dbReference type="SUPFAM" id="SSF103451">
    <property type="entry name" value="PetN subunit of the cytochrome b6f complex"/>
    <property type="match status" value="1"/>
</dbReference>
<sequence length="104" mass="10323">MAISLASSTFAAARPSLARPAARGAKAAARAPVVVRAEKSSEAKVAAVSALTTAAVAVAPQAQAAQEAFAVADGEAAIVQLGWAALCVIFSFSLSLVVWGRSGL</sequence>
<evidence type="ECO:0000256" key="9">
    <source>
        <dbReference type="ARBA" id="ARBA00025834"/>
    </source>
</evidence>
<dbReference type="GO" id="GO:0009512">
    <property type="term" value="C:cytochrome b6f complex"/>
    <property type="evidence" value="ECO:0007669"/>
    <property type="project" value="InterPro"/>
</dbReference>
<dbReference type="Pfam" id="PF03742">
    <property type="entry name" value="PetN"/>
    <property type="match status" value="1"/>
</dbReference>
<dbReference type="AlphaFoldDB" id="A0A061R477"/>
<comment type="similarity">
    <text evidence="3">Belongs to the PetN family.</text>
</comment>
<name>A0A061R477_9CHLO</name>
<dbReference type="GO" id="GO:0016020">
    <property type="term" value="C:membrane"/>
    <property type="evidence" value="ECO:0007669"/>
    <property type="project" value="UniProtKB-SubCell"/>
</dbReference>
<gene>
    <name evidence="13" type="ORF">TSPGSL018_12812</name>
</gene>
<evidence type="ECO:0000256" key="4">
    <source>
        <dbReference type="ARBA" id="ARBA00022448"/>
    </source>
</evidence>
<dbReference type="EMBL" id="GBEZ01019824">
    <property type="protein sequence ID" value="JAC66783.1"/>
    <property type="molecule type" value="Transcribed_RNA"/>
</dbReference>
<evidence type="ECO:0000256" key="12">
    <source>
        <dbReference type="SAM" id="Phobius"/>
    </source>
</evidence>
<organism evidence="13">
    <name type="scientific">Tetraselmis sp. GSL018</name>
    <dbReference type="NCBI Taxonomy" id="582737"/>
    <lineage>
        <taxon>Eukaryota</taxon>
        <taxon>Viridiplantae</taxon>
        <taxon>Chlorophyta</taxon>
        <taxon>core chlorophytes</taxon>
        <taxon>Chlorodendrophyceae</taxon>
        <taxon>Chlorodendrales</taxon>
        <taxon>Chlorodendraceae</taxon>
        <taxon>Tetraselmis</taxon>
    </lineage>
</organism>
<keyword evidence="8 12" id="KW-0472">Membrane</keyword>
<dbReference type="HAMAP" id="MF_00395">
    <property type="entry name" value="Cytb6_f_PetN"/>
    <property type="match status" value="1"/>
</dbReference>
<evidence type="ECO:0000256" key="6">
    <source>
        <dbReference type="ARBA" id="ARBA00022982"/>
    </source>
</evidence>
<evidence type="ECO:0000256" key="3">
    <source>
        <dbReference type="ARBA" id="ARBA00010969"/>
    </source>
</evidence>
<evidence type="ECO:0000256" key="5">
    <source>
        <dbReference type="ARBA" id="ARBA00022692"/>
    </source>
</evidence>
<keyword evidence="4" id="KW-0813">Transport</keyword>
<evidence type="ECO:0000256" key="1">
    <source>
        <dbReference type="ARBA" id="ARBA00003068"/>
    </source>
</evidence>
<evidence type="ECO:0000256" key="8">
    <source>
        <dbReference type="ARBA" id="ARBA00023136"/>
    </source>
</evidence>
<keyword evidence="6" id="KW-0249">Electron transport</keyword>